<accession>A0A5E4PVE1</accession>
<dbReference type="EMBL" id="FZQP02000537">
    <property type="protein sequence ID" value="VVC89402.1"/>
    <property type="molecule type" value="Genomic_DNA"/>
</dbReference>
<organism evidence="1 2">
    <name type="scientific">Leptidea sinapis</name>
    <dbReference type="NCBI Taxonomy" id="189913"/>
    <lineage>
        <taxon>Eukaryota</taxon>
        <taxon>Metazoa</taxon>
        <taxon>Ecdysozoa</taxon>
        <taxon>Arthropoda</taxon>
        <taxon>Hexapoda</taxon>
        <taxon>Insecta</taxon>
        <taxon>Pterygota</taxon>
        <taxon>Neoptera</taxon>
        <taxon>Endopterygota</taxon>
        <taxon>Lepidoptera</taxon>
        <taxon>Glossata</taxon>
        <taxon>Ditrysia</taxon>
        <taxon>Papilionoidea</taxon>
        <taxon>Pieridae</taxon>
        <taxon>Dismorphiinae</taxon>
        <taxon>Leptidea</taxon>
    </lineage>
</organism>
<evidence type="ECO:0000313" key="1">
    <source>
        <dbReference type="EMBL" id="VVC89402.1"/>
    </source>
</evidence>
<proteinExistence type="predicted"/>
<dbReference type="Proteomes" id="UP000324832">
    <property type="component" value="Unassembled WGS sequence"/>
</dbReference>
<dbReference type="AlphaFoldDB" id="A0A5E4PVE1"/>
<reference evidence="1 2" key="1">
    <citation type="submission" date="2017-07" db="EMBL/GenBank/DDBJ databases">
        <authorList>
            <person name="Talla V."/>
            <person name="Backstrom N."/>
        </authorList>
    </citation>
    <scope>NUCLEOTIDE SEQUENCE [LARGE SCALE GENOMIC DNA]</scope>
</reference>
<name>A0A5E4PVE1_9NEOP</name>
<gene>
    <name evidence="1" type="ORF">LSINAPIS_LOCUS2533</name>
</gene>
<protein>
    <submittedName>
        <fullName evidence="1">Uncharacterized protein</fullName>
    </submittedName>
</protein>
<sequence length="59" mass="6534">MLALMQEPRRRRAKGVAVNGYVWEDIIIGVKIYVSNGLPDASATGLVWTPLAHVRRETG</sequence>
<evidence type="ECO:0000313" key="2">
    <source>
        <dbReference type="Proteomes" id="UP000324832"/>
    </source>
</evidence>
<keyword evidence="2" id="KW-1185">Reference proteome</keyword>